<dbReference type="PANTHER" id="PTHR48207">
    <property type="entry name" value="SUCCINATE--HYDROXYMETHYLGLUTARATE COA-TRANSFERASE"/>
    <property type="match status" value="1"/>
</dbReference>
<dbReference type="PANTHER" id="PTHR48207:SF3">
    <property type="entry name" value="SUCCINATE--HYDROXYMETHYLGLUTARATE COA-TRANSFERASE"/>
    <property type="match status" value="1"/>
</dbReference>
<protein>
    <submittedName>
        <fullName evidence="2">L-carnitine dehydratase/bile acid-inducible protein F</fullName>
        <ecNumber evidence="2">2.8.3.16</ecNumber>
    </submittedName>
</protein>
<dbReference type="Gene3D" id="3.30.1540.10">
    <property type="entry name" value="formyl-coa transferase, domain 3"/>
    <property type="match status" value="1"/>
</dbReference>
<dbReference type="AlphaFoldDB" id="A0A0C4YUW1"/>
<dbReference type="KEGG" id="cbw:RR42_s2800"/>
<dbReference type="RefSeq" id="WP_052495156.1">
    <property type="nucleotide sequence ID" value="NZ_CP010537.1"/>
</dbReference>
<dbReference type="EC" id="2.8.3.16" evidence="2"/>
<name>A0A0C4YUW1_9BURK</name>
<gene>
    <name evidence="2" type="ORF">RR42_s2800</name>
</gene>
<proteinExistence type="predicted"/>
<dbReference type="InterPro" id="IPR044855">
    <property type="entry name" value="CoA-Trfase_III_dom3_sf"/>
</dbReference>
<dbReference type="Pfam" id="PF02515">
    <property type="entry name" value="CoA_transf_3"/>
    <property type="match status" value="1"/>
</dbReference>
<keyword evidence="3" id="KW-1185">Reference proteome</keyword>
<dbReference type="InterPro" id="IPR023606">
    <property type="entry name" value="CoA-Trfase_III_dom_1_sf"/>
</dbReference>
<dbReference type="Gene3D" id="3.40.50.10540">
    <property type="entry name" value="Crotonobetainyl-coa:carnitine coa-transferase, domain 1"/>
    <property type="match status" value="1"/>
</dbReference>
<dbReference type="GO" id="GO:0033608">
    <property type="term" value="F:formyl-CoA transferase activity"/>
    <property type="evidence" value="ECO:0007669"/>
    <property type="project" value="UniProtKB-EC"/>
</dbReference>
<dbReference type="STRING" id="68895.RR42_s2800"/>
<dbReference type="OrthoDB" id="8523055at2"/>
<dbReference type="InterPro" id="IPR050483">
    <property type="entry name" value="CoA-transferase_III_domain"/>
</dbReference>
<keyword evidence="1 2" id="KW-0808">Transferase</keyword>
<organism evidence="2 3">
    <name type="scientific">Cupriavidus basilensis</name>
    <dbReference type="NCBI Taxonomy" id="68895"/>
    <lineage>
        <taxon>Bacteria</taxon>
        <taxon>Pseudomonadati</taxon>
        <taxon>Pseudomonadota</taxon>
        <taxon>Betaproteobacteria</taxon>
        <taxon>Burkholderiales</taxon>
        <taxon>Burkholderiaceae</taxon>
        <taxon>Cupriavidus</taxon>
    </lineage>
</organism>
<dbReference type="Proteomes" id="UP000031843">
    <property type="component" value="Chromosome secondary"/>
</dbReference>
<evidence type="ECO:0000256" key="1">
    <source>
        <dbReference type="ARBA" id="ARBA00022679"/>
    </source>
</evidence>
<evidence type="ECO:0000313" key="3">
    <source>
        <dbReference type="Proteomes" id="UP000031843"/>
    </source>
</evidence>
<sequence>MTTNLTKSVTDQLPARQLPLAGLTVLDLGQIYQGPYCGFLLAMAGADVIKIEPPHGEPVRARRESLLPLAMLNSNKRGITLNFKTEQGRSVFRDLVAKADVVFENFMPGVMERLDLGAEALLEIQPRLIYASASGYGTSGPNRDHLAMDLTIQAMSGAMHVTGYPDSPPLKAGPAISDFMGGIHLYGAIVSALFERERSGRGRIVEIAMQDTMYPALASNLTMYYEDPERNPRTGNRHGALAMSPYNTYSATDGYIAIICVTEGHWPGLCQAMGRPELGRQERYATHASRCAVMSEVDELVASWTRNLTRAEIMAAGQAHHFPCAPVRTLDEVVHDRHMHERGMLNYVTHPKLGEVVLPNSPLRFHQSPPLALRPNPDLGEHNEAVLSELLGLSRAAIDTLRQQGAF</sequence>
<accession>A0A0C4YUW1</accession>
<dbReference type="SUPFAM" id="SSF89796">
    <property type="entry name" value="CoA-transferase family III (CaiB/BaiF)"/>
    <property type="match status" value="1"/>
</dbReference>
<dbReference type="InterPro" id="IPR003673">
    <property type="entry name" value="CoA-Trfase_fam_III"/>
</dbReference>
<evidence type="ECO:0000313" key="2">
    <source>
        <dbReference type="EMBL" id="AJG24381.1"/>
    </source>
</evidence>
<reference evidence="2 3" key="1">
    <citation type="journal article" date="2015" name="Genome Announc.">
        <title>Complete Genome Sequence of Cupriavidus basilensis 4G11, Isolated from the Oak Ridge Field Research Center Site.</title>
        <authorList>
            <person name="Ray J."/>
            <person name="Waters R.J."/>
            <person name="Skerker J.M."/>
            <person name="Kuehl J.V."/>
            <person name="Price M.N."/>
            <person name="Huang J."/>
            <person name="Chakraborty R."/>
            <person name="Arkin A.P."/>
            <person name="Deutschbauer A."/>
        </authorList>
    </citation>
    <scope>NUCLEOTIDE SEQUENCE [LARGE SCALE GENOMIC DNA]</scope>
    <source>
        <strain evidence="2">4G11</strain>
    </source>
</reference>
<dbReference type="EMBL" id="CP010537">
    <property type="protein sequence ID" value="AJG24381.1"/>
    <property type="molecule type" value="Genomic_DNA"/>
</dbReference>